<evidence type="ECO:0000256" key="4">
    <source>
        <dbReference type="ARBA" id="ARBA00022824"/>
    </source>
</evidence>
<sequence>MHSTLVRAQNVFGYFTTVVACVAALIALSDFITPQTPSGAIKLHNVQVVRGRPHYYSTKKEEYAHIKFDLDADLTSLFTWNTKQVFVYIVAKYPSLNPAEPPSEAIIWDSILASPSAPWHQNHYIHPEPKDARTKRSRKQQQDEPLYPPGELHLSKQRPKYQITDYKGKLANRTDAVLELGWNVQPWVGLLTWADWPPVRGFGGAWKELDGGRSETFEFPGLKAKKEADTATVRGKEANKEGVYF</sequence>
<evidence type="ECO:0000256" key="8">
    <source>
        <dbReference type="ARBA" id="ARBA00045670"/>
    </source>
</evidence>
<evidence type="ECO:0000313" key="13">
    <source>
        <dbReference type="Proteomes" id="UP001360953"/>
    </source>
</evidence>
<keyword evidence="7 9" id="KW-0472">Membrane</keyword>
<evidence type="ECO:0000256" key="2">
    <source>
        <dbReference type="ARBA" id="ARBA00009289"/>
    </source>
</evidence>
<dbReference type="InterPro" id="IPR007653">
    <property type="entry name" value="SPC3"/>
</dbReference>
<gene>
    <name evidence="12" type="ORF">J3D65DRAFT_611774</name>
</gene>
<evidence type="ECO:0000256" key="5">
    <source>
        <dbReference type="ARBA" id="ARBA00022968"/>
    </source>
</evidence>
<evidence type="ECO:0000256" key="11">
    <source>
        <dbReference type="SAM" id="Phobius"/>
    </source>
</evidence>
<dbReference type="PANTHER" id="PTHR12804:SF0">
    <property type="entry name" value="SIGNAL PEPTIDASE COMPLEX SUBUNIT 3"/>
    <property type="match status" value="1"/>
</dbReference>
<dbReference type="PANTHER" id="PTHR12804">
    <property type="entry name" value="MICROSOMAL SIGNAL PEPTIDASE 23 KD SUBUNIT SPC22/23"/>
    <property type="match status" value="1"/>
</dbReference>
<feature type="transmembrane region" description="Helical" evidence="11">
    <location>
        <begin position="12"/>
        <end position="32"/>
    </location>
</feature>
<dbReference type="GeneID" id="92031856"/>
<evidence type="ECO:0000256" key="6">
    <source>
        <dbReference type="ARBA" id="ARBA00022989"/>
    </source>
</evidence>
<protein>
    <recommendedName>
        <fullName evidence="9">Signal peptidase subunit 3</fullName>
    </recommendedName>
</protein>
<comment type="caution">
    <text evidence="12">The sequence shown here is derived from an EMBL/GenBank/DDBJ whole genome shotgun (WGS) entry which is preliminary data.</text>
</comment>
<dbReference type="Proteomes" id="UP001360953">
    <property type="component" value="Unassembled WGS sequence"/>
</dbReference>
<comment type="subcellular location">
    <subcellularLocation>
        <location evidence="1">Endoplasmic reticulum membrane</location>
        <topology evidence="1">Single-pass type II membrane protein</topology>
    </subcellularLocation>
</comment>
<feature type="compositionally biased region" description="Basic and acidic residues" evidence="10">
    <location>
        <begin position="125"/>
        <end position="134"/>
    </location>
</feature>
<keyword evidence="3 11" id="KW-0812">Transmembrane</keyword>
<keyword evidence="4 9" id="KW-0256">Endoplasmic reticulum</keyword>
<evidence type="ECO:0000256" key="3">
    <source>
        <dbReference type="ARBA" id="ARBA00022692"/>
    </source>
</evidence>
<keyword evidence="5" id="KW-0735">Signal-anchor</keyword>
<comment type="function">
    <text evidence="8">Essential component of the signal peptidase complex (SPC) which catalyzes the cleavage of N-terminal signal sequences from nascent proteins as they are translocated into the lumen of the endoplasmic reticulum. Essential for the SPC catalytic activity, possibly by stabilizing and positioning the active center of the complex close to the lumenal surface. Essential for viability.</text>
</comment>
<dbReference type="PIRSF" id="PIRSF016089">
    <property type="entry name" value="SPC22"/>
    <property type="match status" value="1"/>
</dbReference>
<evidence type="ECO:0000256" key="1">
    <source>
        <dbReference type="ARBA" id="ARBA00004648"/>
    </source>
</evidence>
<organism evidence="12 13">
    <name type="scientific">Phyllosticta citribraziliensis</name>
    <dbReference type="NCBI Taxonomy" id="989973"/>
    <lineage>
        <taxon>Eukaryota</taxon>
        <taxon>Fungi</taxon>
        <taxon>Dikarya</taxon>
        <taxon>Ascomycota</taxon>
        <taxon>Pezizomycotina</taxon>
        <taxon>Dothideomycetes</taxon>
        <taxon>Dothideomycetes incertae sedis</taxon>
        <taxon>Botryosphaeriales</taxon>
        <taxon>Phyllostictaceae</taxon>
        <taxon>Phyllosticta</taxon>
    </lineage>
</organism>
<dbReference type="EMBL" id="JBBPEH010000001">
    <property type="protein sequence ID" value="KAK7545097.1"/>
    <property type="molecule type" value="Genomic_DNA"/>
</dbReference>
<evidence type="ECO:0000256" key="7">
    <source>
        <dbReference type="ARBA" id="ARBA00023136"/>
    </source>
</evidence>
<name>A0ABR1MB64_9PEZI</name>
<dbReference type="PROSITE" id="PS51257">
    <property type="entry name" value="PROKAR_LIPOPROTEIN"/>
    <property type="match status" value="1"/>
</dbReference>
<keyword evidence="6 11" id="KW-1133">Transmembrane helix</keyword>
<proteinExistence type="inferred from homology"/>
<accession>A0ABR1MB64</accession>
<dbReference type="Pfam" id="PF04573">
    <property type="entry name" value="SPC22"/>
    <property type="match status" value="2"/>
</dbReference>
<keyword evidence="13" id="KW-1185">Reference proteome</keyword>
<comment type="similarity">
    <text evidence="2 9">Belongs to the SPCS3 family.</text>
</comment>
<evidence type="ECO:0000313" key="12">
    <source>
        <dbReference type="EMBL" id="KAK7545097.1"/>
    </source>
</evidence>
<feature type="region of interest" description="Disordered" evidence="10">
    <location>
        <begin position="122"/>
        <end position="153"/>
    </location>
</feature>
<reference evidence="12 13" key="1">
    <citation type="submission" date="2024-04" db="EMBL/GenBank/DDBJ databases">
        <title>Phyllosticta paracitricarpa is synonymous to the EU quarantine fungus P. citricarpa based on phylogenomic analyses.</title>
        <authorList>
            <consortium name="Lawrence Berkeley National Laboratory"/>
            <person name="Van ingen-buijs V.A."/>
            <person name="Van westerhoven A.C."/>
            <person name="Haridas S."/>
            <person name="Skiadas P."/>
            <person name="Martin F."/>
            <person name="Groenewald J.Z."/>
            <person name="Crous P.W."/>
            <person name="Seidl M.F."/>
        </authorList>
    </citation>
    <scope>NUCLEOTIDE SEQUENCE [LARGE SCALE GENOMIC DNA]</scope>
    <source>
        <strain evidence="12 13">CPC 17464</strain>
    </source>
</reference>
<evidence type="ECO:0000256" key="10">
    <source>
        <dbReference type="SAM" id="MobiDB-lite"/>
    </source>
</evidence>
<dbReference type="RefSeq" id="XP_066660332.1">
    <property type="nucleotide sequence ID" value="XM_066798950.1"/>
</dbReference>
<evidence type="ECO:0000256" key="9">
    <source>
        <dbReference type="PIRNR" id="PIRNR016089"/>
    </source>
</evidence>